<evidence type="ECO:0000313" key="4">
    <source>
        <dbReference type="EMBL" id="SHE43342.1"/>
    </source>
</evidence>
<dbReference type="NCBIfam" id="TIGR00254">
    <property type="entry name" value="GGDEF"/>
    <property type="match status" value="1"/>
</dbReference>
<dbReference type="Pfam" id="PF08269">
    <property type="entry name" value="dCache_2"/>
    <property type="match status" value="1"/>
</dbReference>
<evidence type="ECO:0000256" key="1">
    <source>
        <dbReference type="SAM" id="Coils"/>
    </source>
</evidence>
<protein>
    <submittedName>
        <fullName evidence="4">Diguanylate cyclase (GGDEF) domain-containing protein</fullName>
    </submittedName>
</protein>
<dbReference type="PANTHER" id="PTHR45138:SF9">
    <property type="entry name" value="DIGUANYLATE CYCLASE DGCM-RELATED"/>
    <property type="match status" value="1"/>
</dbReference>
<dbReference type="GeneID" id="90996492"/>
<dbReference type="AlphaFoldDB" id="A0A1M4TFR2"/>
<evidence type="ECO:0000256" key="2">
    <source>
        <dbReference type="SAM" id="Phobius"/>
    </source>
</evidence>
<dbReference type="EMBL" id="FQTY01000002">
    <property type="protein sequence ID" value="SHE43342.1"/>
    <property type="molecule type" value="Genomic_DNA"/>
</dbReference>
<dbReference type="STRING" id="1123404.SAMN02745784_00655"/>
<gene>
    <name evidence="4" type="ORF">SAMN02745784_00655</name>
</gene>
<dbReference type="Proteomes" id="UP000184114">
    <property type="component" value="Unassembled WGS sequence"/>
</dbReference>
<dbReference type="CDD" id="cd01949">
    <property type="entry name" value="GGDEF"/>
    <property type="match status" value="1"/>
</dbReference>
<evidence type="ECO:0000259" key="3">
    <source>
        <dbReference type="PROSITE" id="PS50887"/>
    </source>
</evidence>
<dbReference type="GO" id="GO:0052621">
    <property type="term" value="F:diguanylate cyclase activity"/>
    <property type="evidence" value="ECO:0007669"/>
    <property type="project" value="TreeGrafter"/>
</dbReference>
<feature type="domain" description="GGDEF" evidence="3">
    <location>
        <begin position="395"/>
        <end position="527"/>
    </location>
</feature>
<dbReference type="InterPro" id="IPR000160">
    <property type="entry name" value="GGDEF_dom"/>
</dbReference>
<dbReference type="RefSeq" id="WP_072973097.1">
    <property type="nucleotide sequence ID" value="NZ_FQTY01000002.1"/>
</dbReference>
<dbReference type="PROSITE" id="PS50887">
    <property type="entry name" value="GGDEF"/>
    <property type="match status" value="1"/>
</dbReference>
<dbReference type="PANTHER" id="PTHR45138">
    <property type="entry name" value="REGULATORY COMPONENTS OF SENSORY TRANSDUCTION SYSTEM"/>
    <property type="match status" value="1"/>
</dbReference>
<feature type="transmembrane region" description="Helical" evidence="2">
    <location>
        <begin position="21"/>
        <end position="42"/>
    </location>
</feature>
<dbReference type="SUPFAM" id="SSF55073">
    <property type="entry name" value="Nucleotide cyclase"/>
    <property type="match status" value="1"/>
</dbReference>
<feature type="transmembrane region" description="Helical" evidence="2">
    <location>
        <begin position="327"/>
        <end position="349"/>
    </location>
</feature>
<dbReference type="InterPro" id="IPR004010">
    <property type="entry name" value="Double_Cache_2"/>
</dbReference>
<accession>A0A1M4TFR2</accession>
<dbReference type="FunFam" id="3.30.70.270:FF:000001">
    <property type="entry name" value="Diguanylate cyclase domain protein"/>
    <property type="match status" value="1"/>
</dbReference>
<name>A0A1M4TFR2_9FIRM</name>
<proteinExistence type="predicted"/>
<keyword evidence="1" id="KW-0175">Coiled coil</keyword>
<feature type="coiled-coil region" evidence="1">
    <location>
        <begin position="65"/>
        <end position="92"/>
    </location>
</feature>
<sequence>MKKGIHKLTAKIDNLERVRKLYIFLLIFSIVFLLAIINYFYISTFKDVKILYAQYIKERIINIKKDFLKDSVNNMINNIEQTQAEIIETNKKRVDRATKVISEYHQLKQGDFLKKTIDYFEIGTTKESFSILILNRDLDEVLYQNNIDHRIDIGGIHSYIENLKKDFIAYNEDNYGGYYILYGVTKDYIKDATTESIKKRIHKDSFENDAYIWINEVINYDGGDNYAIRRIHPNLKDTEGIYLSTKMQDINGNHPYLTELNGIKENGEVYFTYFFKKKTCDEVAEKLTYAKLYKDYNWIIAMGIYFDDIQPYIDEISKDGDKAISKITTLIIILSLVLIFIGILIVLILEHWYYKNSNKELREELNIDELTKAFNRRAATKKLEEIFYLFRRYNYVYTIIFFDIDDFKQINDNYGHDVGDIVLTNIVEIINKSTRRTDFLYRWGGEEFLLICEGLKEEHLESFTDKILKDIESFEYESEGKKYHVTISIGASYFTEDDENFLSAIKRADMALYKSKKSGKNRATLDI</sequence>
<reference evidence="5" key="1">
    <citation type="submission" date="2016-11" db="EMBL/GenBank/DDBJ databases">
        <authorList>
            <person name="Varghese N."/>
            <person name="Submissions S."/>
        </authorList>
    </citation>
    <scope>NUCLEOTIDE SEQUENCE [LARGE SCALE GENOMIC DNA]</scope>
    <source>
        <strain evidence="5">DSM 18095</strain>
    </source>
</reference>
<keyword evidence="5" id="KW-1185">Reference proteome</keyword>
<keyword evidence="2" id="KW-1133">Transmembrane helix</keyword>
<keyword evidence="2" id="KW-0812">Transmembrane</keyword>
<dbReference type="InterPro" id="IPR029787">
    <property type="entry name" value="Nucleotide_cyclase"/>
</dbReference>
<dbReference type="Pfam" id="PF00990">
    <property type="entry name" value="GGDEF"/>
    <property type="match status" value="1"/>
</dbReference>
<dbReference type="Gene3D" id="3.30.70.270">
    <property type="match status" value="1"/>
</dbReference>
<evidence type="ECO:0000313" key="5">
    <source>
        <dbReference type="Proteomes" id="UP000184114"/>
    </source>
</evidence>
<organism evidence="4 5">
    <name type="scientific">Tissierella praeacuta DSM 18095</name>
    <dbReference type="NCBI Taxonomy" id="1123404"/>
    <lineage>
        <taxon>Bacteria</taxon>
        <taxon>Bacillati</taxon>
        <taxon>Bacillota</taxon>
        <taxon>Tissierellia</taxon>
        <taxon>Tissierellales</taxon>
        <taxon>Tissierellaceae</taxon>
        <taxon>Tissierella</taxon>
    </lineage>
</organism>
<dbReference type="InterPro" id="IPR050469">
    <property type="entry name" value="Diguanylate_Cyclase"/>
</dbReference>
<dbReference type="SMART" id="SM00267">
    <property type="entry name" value="GGDEF"/>
    <property type="match status" value="1"/>
</dbReference>
<dbReference type="InterPro" id="IPR043128">
    <property type="entry name" value="Rev_trsase/Diguanyl_cyclase"/>
</dbReference>
<keyword evidence="2" id="KW-0472">Membrane</keyword>
<dbReference type="Gene3D" id="3.30.450.20">
    <property type="entry name" value="PAS domain"/>
    <property type="match status" value="1"/>
</dbReference>